<reference evidence="1" key="2">
    <citation type="journal article" date="2024" name="Plant">
        <title>Genomic evolution and insights into agronomic trait innovations of Sesamum species.</title>
        <authorList>
            <person name="Miao H."/>
            <person name="Wang L."/>
            <person name="Qu L."/>
            <person name="Liu H."/>
            <person name="Sun Y."/>
            <person name="Le M."/>
            <person name="Wang Q."/>
            <person name="Wei S."/>
            <person name="Zheng Y."/>
            <person name="Lin W."/>
            <person name="Duan Y."/>
            <person name="Cao H."/>
            <person name="Xiong S."/>
            <person name="Wang X."/>
            <person name="Wei L."/>
            <person name="Li C."/>
            <person name="Ma Q."/>
            <person name="Ju M."/>
            <person name="Zhao R."/>
            <person name="Li G."/>
            <person name="Mu C."/>
            <person name="Tian Q."/>
            <person name="Mei H."/>
            <person name="Zhang T."/>
            <person name="Gao T."/>
            <person name="Zhang H."/>
        </authorList>
    </citation>
    <scope>NUCLEOTIDE SEQUENCE</scope>
    <source>
        <strain evidence="1">3651</strain>
    </source>
</reference>
<evidence type="ECO:0000313" key="2">
    <source>
        <dbReference type="Proteomes" id="UP001293254"/>
    </source>
</evidence>
<accession>A0AAE2C7V0</accession>
<reference evidence="1" key="1">
    <citation type="submission" date="2020-06" db="EMBL/GenBank/DDBJ databases">
        <authorList>
            <person name="Li T."/>
            <person name="Hu X."/>
            <person name="Zhang T."/>
            <person name="Song X."/>
            <person name="Zhang H."/>
            <person name="Dai N."/>
            <person name="Sheng W."/>
            <person name="Hou X."/>
            <person name="Wei L."/>
        </authorList>
    </citation>
    <scope>NUCLEOTIDE SEQUENCE</scope>
    <source>
        <strain evidence="1">3651</strain>
        <tissue evidence="1">Leaf</tissue>
    </source>
</reference>
<keyword evidence="2" id="KW-1185">Reference proteome</keyword>
<organism evidence="1 2">
    <name type="scientific">Sesamum alatum</name>
    <dbReference type="NCBI Taxonomy" id="300844"/>
    <lineage>
        <taxon>Eukaryota</taxon>
        <taxon>Viridiplantae</taxon>
        <taxon>Streptophyta</taxon>
        <taxon>Embryophyta</taxon>
        <taxon>Tracheophyta</taxon>
        <taxon>Spermatophyta</taxon>
        <taxon>Magnoliopsida</taxon>
        <taxon>eudicotyledons</taxon>
        <taxon>Gunneridae</taxon>
        <taxon>Pentapetalae</taxon>
        <taxon>asterids</taxon>
        <taxon>lamiids</taxon>
        <taxon>Lamiales</taxon>
        <taxon>Pedaliaceae</taxon>
        <taxon>Sesamum</taxon>
    </lineage>
</organism>
<gene>
    <name evidence="1" type="ORF">Salat_2987000</name>
</gene>
<protein>
    <submittedName>
        <fullName evidence="1">Uncharacterized protein</fullName>
    </submittedName>
</protein>
<comment type="caution">
    <text evidence="1">The sequence shown here is derived from an EMBL/GenBank/DDBJ whole genome shotgun (WGS) entry which is preliminary data.</text>
</comment>
<dbReference type="AlphaFoldDB" id="A0AAE2C7V0"/>
<dbReference type="Proteomes" id="UP001293254">
    <property type="component" value="Unassembled WGS sequence"/>
</dbReference>
<evidence type="ECO:0000313" key="1">
    <source>
        <dbReference type="EMBL" id="KAK4412248.1"/>
    </source>
</evidence>
<proteinExistence type="predicted"/>
<dbReference type="EMBL" id="JACGWO010000016">
    <property type="protein sequence ID" value="KAK4412248.1"/>
    <property type="molecule type" value="Genomic_DNA"/>
</dbReference>
<sequence>MSALARKPLRVRIDSKPKNVSAPALYGFLASPYLVLLEADFLKKAVDYSDWFSHPCAQKDGRVRFESSSIGWIYMLRGGETRCSAVWSAHLFWVQRAIGSNPVTLMWGRSQPQTLAFFDCSMQDPLSLRSLLAGY</sequence>
<name>A0AAE2C7V0_9LAMI</name>